<keyword evidence="4" id="KW-1185">Reference proteome</keyword>
<dbReference type="SUPFAM" id="SSF53146">
    <property type="entry name" value="Nitrogenase accessory factor-like"/>
    <property type="match status" value="1"/>
</dbReference>
<dbReference type="EMBL" id="CP053716">
    <property type="protein sequence ID" value="QKF07381.1"/>
    <property type="molecule type" value="Genomic_DNA"/>
</dbReference>
<dbReference type="InterPro" id="IPR036105">
    <property type="entry name" value="DiNase_FeMo-co_biosyn_sf"/>
</dbReference>
<feature type="region of interest" description="Disordered" evidence="1">
    <location>
        <begin position="103"/>
        <end position="155"/>
    </location>
</feature>
<gene>
    <name evidence="3" type="ORF">HLV38_04045</name>
</gene>
<accession>A0A6M8J2L1</accession>
<dbReference type="AlphaFoldDB" id="A0A6M8J2L1"/>
<dbReference type="Proteomes" id="UP000503297">
    <property type="component" value="Chromosome"/>
</dbReference>
<name>A0A6M8J2L1_9ACTN</name>
<sequence length="201" mass="20392">METVAVPCESGEVCRHFGHAPQFRFYRIENGTVTGNHVRLMVQGGHSAIVGMLREEGADTVICSGIGAPAVAGLAAAGIRLFPGIGGSADEAVAALAAGALPQNEPRQGQGHRHGDGCGGQHAHHHHAAGCAGHAHGHEGSCSGQHGHGHESGCADGRENAREYAHGAGCTHGHGRGHGAGCAHGQGRDREAARGCGHREP</sequence>
<organism evidence="3 4">
    <name type="scientific">Berryella wangjianweii</name>
    <dbReference type="NCBI Taxonomy" id="2734634"/>
    <lineage>
        <taxon>Bacteria</taxon>
        <taxon>Bacillati</taxon>
        <taxon>Actinomycetota</taxon>
        <taxon>Coriobacteriia</taxon>
        <taxon>Eggerthellales</taxon>
        <taxon>Eggerthellaceae</taxon>
        <taxon>Berryella</taxon>
    </lineage>
</organism>
<evidence type="ECO:0000256" key="1">
    <source>
        <dbReference type="SAM" id="MobiDB-lite"/>
    </source>
</evidence>
<feature type="region of interest" description="Disordered" evidence="1">
    <location>
        <begin position="173"/>
        <end position="201"/>
    </location>
</feature>
<reference evidence="4" key="1">
    <citation type="submission" date="2020-05" db="EMBL/GenBank/DDBJ databases">
        <title>Novel species in genus Nocardioides.</title>
        <authorList>
            <person name="Zhang G."/>
        </authorList>
    </citation>
    <scope>NUCLEOTIDE SEQUENCE [LARGE SCALE GENOMIC DNA]</scope>
    <source>
        <strain evidence="4">zg-1050</strain>
    </source>
</reference>
<feature type="compositionally biased region" description="Low complexity" evidence="1">
    <location>
        <begin position="129"/>
        <end position="144"/>
    </location>
</feature>
<dbReference type="Gene3D" id="3.30.420.130">
    <property type="entry name" value="Dinitrogenase iron-molybdenum cofactor biosynthesis domain"/>
    <property type="match status" value="1"/>
</dbReference>
<dbReference type="PANTHER" id="PTHR33937">
    <property type="entry name" value="IRON-MOLYBDENUM PROTEIN-RELATED-RELATED"/>
    <property type="match status" value="1"/>
</dbReference>
<evidence type="ECO:0000313" key="3">
    <source>
        <dbReference type="EMBL" id="QKF07381.1"/>
    </source>
</evidence>
<dbReference type="InterPro" id="IPR003731">
    <property type="entry name" value="Di-Nase_FeMo-co_biosynth"/>
</dbReference>
<dbReference type="KEGG" id="bwa:HLV38_04045"/>
<dbReference type="InterPro" id="IPR051840">
    <property type="entry name" value="NifX/NifY_domain"/>
</dbReference>
<feature type="domain" description="Dinitrogenase iron-molybdenum cofactor biosynthesis" evidence="2">
    <location>
        <begin position="11"/>
        <end position="97"/>
    </location>
</feature>
<proteinExistence type="predicted"/>
<dbReference type="PANTHER" id="PTHR33937:SF2">
    <property type="entry name" value="DINITROGENASE IRON-MOLYBDENUM COFACTOR BIOSYNTHESIS DOMAIN-CONTAINING PROTEIN"/>
    <property type="match status" value="1"/>
</dbReference>
<dbReference type="RefSeq" id="WP_173164486.1">
    <property type="nucleotide sequence ID" value="NZ_CP053716.1"/>
</dbReference>
<dbReference type="Pfam" id="PF02579">
    <property type="entry name" value="Nitro_FeMo-Co"/>
    <property type="match status" value="1"/>
</dbReference>
<feature type="compositionally biased region" description="Basic and acidic residues" evidence="1">
    <location>
        <begin position="186"/>
        <end position="201"/>
    </location>
</feature>
<protein>
    <submittedName>
        <fullName evidence="3">Dinitrogenase iron-molybdenum cofactor</fullName>
    </submittedName>
</protein>
<evidence type="ECO:0000259" key="2">
    <source>
        <dbReference type="Pfam" id="PF02579"/>
    </source>
</evidence>
<evidence type="ECO:0000313" key="4">
    <source>
        <dbReference type="Proteomes" id="UP000503297"/>
    </source>
</evidence>